<dbReference type="AlphaFoldDB" id="A0A9W9A2S7"/>
<feature type="compositionally biased region" description="Polar residues" evidence="2">
    <location>
        <begin position="506"/>
        <end position="522"/>
    </location>
</feature>
<evidence type="ECO:0000313" key="4">
    <source>
        <dbReference type="Proteomes" id="UP001150266"/>
    </source>
</evidence>
<feature type="compositionally biased region" description="Polar residues" evidence="2">
    <location>
        <begin position="667"/>
        <end position="685"/>
    </location>
</feature>
<feature type="region of interest" description="Disordered" evidence="2">
    <location>
        <begin position="224"/>
        <end position="305"/>
    </location>
</feature>
<proteinExistence type="predicted"/>
<feature type="compositionally biased region" description="Basic and acidic residues" evidence="2">
    <location>
        <begin position="242"/>
        <end position="251"/>
    </location>
</feature>
<feature type="compositionally biased region" description="Basic and acidic residues" evidence="2">
    <location>
        <begin position="614"/>
        <end position="625"/>
    </location>
</feature>
<sequence>MAASTAFTSIFLQGNLDDMHSSDIPVLHTSNDFLNPPATEQGTGTDSEPLQDEEVAQLRARVLDMDIQNSKEASERERELARMVLRLTESSRPTSAQIASQGAIIVDLSIQRDYLIQQAEEDRARWESERDGWERASEALIAQRNTKDHYSNRHQELERYCSVLQTDNEDLRRREQRLSRRLTSLEDEMVNLKPVLLLDPFPASATESSLAHASAYLSSLPYPAASGKEAARVRRSRKRRPEPKSIVRLEEGPNAPADSNAAKNYPDRLDAGTPEAPIQDHIDSKVLPSKSVPSEQHVSRRTEPPGTLLLWPAHILPPATPPLPSVSGHLEQQVPFHSSISPPPASSLPKPATSLTSDARTEHLLLAARMIGRKRAGFAAGIVDAELEREQKERKEKEKEWREIEKAKRKRERENKDKEAEEKSKSEKGKEKLATESLPPSAGGRRAAGGKRKRKAVAKSVHSKAPKIADLGDETEHEALPEDEIIVGSSKQSRTRQTGRPKPRTLSPSSSAGTAQRSQLTGMDSLLNAARSMMEPSSSQFPAEGEANEGRMNLNNRAGPRRPASALGSEDILPPAKKRKGLAVDPNRPMRTPSALDVLADQAAAAVSTSTTSSDKDDKKGKMTENDFGDEDAEGEYEDEPTVFSSPIIRTNGPRRSSRRAAPSRPTTNARIISSAKSSTGSTENLSRELTPR</sequence>
<evidence type="ECO:0000313" key="3">
    <source>
        <dbReference type="EMBL" id="KAJ4472288.1"/>
    </source>
</evidence>
<feature type="compositionally biased region" description="Basic residues" evidence="2">
    <location>
        <begin position="493"/>
        <end position="503"/>
    </location>
</feature>
<feature type="region of interest" description="Disordered" evidence="2">
    <location>
        <begin position="27"/>
        <end position="50"/>
    </location>
</feature>
<dbReference type="EMBL" id="JAOTPV010000021">
    <property type="protein sequence ID" value="KAJ4472288.1"/>
    <property type="molecule type" value="Genomic_DNA"/>
</dbReference>
<gene>
    <name evidence="3" type="ORF">J3R30DRAFT_3524253</name>
</gene>
<evidence type="ECO:0000256" key="1">
    <source>
        <dbReference type="SAM" id="Coils"/>
    </source>
</evidence>
<keyword evidence="4" id="KW-1185">Reference proteome</keyword>
<feature type="compositionally biased region" description="Polar residues" evidence="2">
    <location>
        <begin position="28"/>
        <end position="48"/>
    </location>
</feature>
<protein>
    <submittedName>
        <fullName evidence="3">Uncharacterized protein</fullName>
    </submittedName>
</protein>
<feature type="compositionally biased region" description="Acidic residues" evidence="2">
    <location>
        <begin position="471"/>
        <end position="485"/>
    </location>
</feature>
<dbReference type="OrthoDB" id="2143914at2759"/>
<feature type="region of interest" description="Disordered" evidence="2">
    <location>
        <begin position="389"/>
        <end position="693"/>
    </location>
</feature>
<feature type="coiled-coil region" evidence="1">
    <location>
        <begin position="116"/>
        <end position="188"/>
    </location>
</feature>
<reference evidence="3" key="1">
    <citation type="submission" date="2022-08" db="EMBL/GenBank/DDBJ databases">
        <title>A Global Phylogenomic Analysis of the Shiitake Genus Lentinula.</title>
        <authorList>
            <consortium name="DOE Joint Genome Institute"/>
            <person name="Sierra-Patev S."/>
            <person name="Min B."/>
            <person name="Naranjo-Ortiz M."/>
            <person name="Looney B."/>
            <person name="Konkel Z."/>
            <person name="Slot J.C."/>
            <person name="Sakamoto Y."/>
            <person name="Steenwyk J.L."/>
            <person name="Rokas A."/>
            <person name="Carro J."/>
            <person name="Camarero S."/>
            <person name="Ferreira P."/>
            <person name="Molpeceres G."/>
            <person name="Ruiz-Duenas F.J."/>
            <person name="Serrano A."/>
            <person name="Henrissat B."/>
            <person name="Drula E."/>
            <person name="Hughes K.W."/>
            <person name="Mata J.L."/>
            <person name="Ishikawa N.K."/>
            <person name="Vargas-Isla R."/>
            <person name="Ushijima S."/>
            <person name="Smith C.A."/>
            <person name="Ahrendt S."/>
            <person name="Andreopoulos W."/>
            <person name="He G."/>
            <person name="Labutti K."/>
            <person name="Lipzen A."/>
            <person name="Ng V."/>
            <person name="Riley R."/>
            <person name="Sandor L."/>
            <person name="Barry K."/>
            <person name="Martinez A.T."/>
            <person name="Xiao Y."/>
            <person name="Gibbons J.G."/>
            <person name="Terashima K."/>
            <person name="Grigoriev I.V."/>
            <person name="Hibbett D.S."/>
        </authorList>
    </citation>
    <scope>NUCLEOTIDE SEQUENCE</scope>
    <source>
        <strain evidence="3">JLM2183</strain>
    </source>
</reference>
<feature type="compositionally biased region" description="Low complexity" evidence="2">
    <location>
        <begin position="594"/>
        <end position="613"/>
    </location>
</feature>
<organism evidence="3 4">
    <name type="scientific">Lentinula aciculospora</name>
    <dbReference type="NCBI Taxonomy" id="153920"/>
    <lineage>
        <taxon>Eukaryota</taxon>
        <taxon>Fungi</taxon>
        <taxon>Dikarya</taxon>
        <taxon>Basidiomycota</taxon>
        <taxon>Agaricomycotina</taxon>
        <taxon>Agaricomycetes</taxon>
        <taxon>Agaricomycetidae</taxon>
        <taxon>Agaricales</taxon>
        <taxon>Marasmiineae</taxon>
        <taxon>Omphalotaceae</taxon>
        <taxon>Lentinula</taxon>
    </lineage>
</organism>
<feature type="compositionally biased region" description="Basic and acidic residues" evidence="2">
    <location>
        <begin position="389"/>
        <end position="434"/>
    </location>
</feature>
<dbReference type="Proteomes" id="UP001150266">
    <property type="component" value="Unassembled WGS sequence"/>
</dbReference>
<accession>A0A9W9A2S7</accession>
<comment type="caution">
    <text evidence="3">The sequence shown here is derived from an EMBL/GenBank/DDBJ whole genome shotgun (WGS) entry which is preliminary data.</text>
</comment>
<evidence type="ECO:0000256" key="2">
    <source>
        <dbReference type="SAM" id="MobiDB-lite"/>
    </source>
</evidence>
<feature type="region of interest" description="Disordered" evidence="2">
    <location>
        <begin position="322"/>
        <end position="356"/>
    </location>
</feature>
<name>A0A9W9A2S7_9AGAR</name>
<keyword evidence="1" id="KW-0175">Coiled coil</keyword>
<feature type="compositionally biased region" description="Acidic residues" evidence="2">
    <location>
        <begin position="627"/>
        <end position="641"/>
    </location>
</feature>
<feature type="compositionally biased region" description="Basic residues" evidence="2">
    <location>
        <begin position="448"/>
        <end position="465"/>
    </location>
</feature>